<dbReference type="Gramene" id="rna38886">
    <property type="protein sequence ID" value="RHN44730.1"/>
    <property type="gene ID" value="gene38886"/>
</dbReference>
<dbReference type="Proteomes" id="UP000265566">
    <property type="component" value="Chromosome 7"/>
</dbReference>
<evidence type="ECO:0000313" key="3">
    <source>
        <dbReference type="EMBL" id="AES78000.1"/>
    </source>
</evidence>
<dbReference type="OMA" id="HPVRDKQ"/>
<proteinExistence type="predicted"/>
<evidence type="ECO:0000313" key="4">
    <source>
        <dbReference type="EMBL" id="RHN44730.1"/>
    </source>
</evidence>
<evidence type="ECO:0000259" key="2">
    <source>
        <dbReference type="Pfam" id="PF14309"/>
    </source>
</evidence>
<protein>
    <submittedName>
        <fullName evidence="3">DUF4378 domain protein</fullName>
    </submittedName>
</protein>
<evidence type="ECO:0000313" key="5">
    <source>
        <dbReference type="EnsemblPlants" id="AES78000"/>
    </source>
</evidence>
<evidence type="ECO:0000313" key="6">
    <source>
        <dbReference type="Proteomes" id="UP000002051"/>
    </source>
</evidence>
<accession>G7KVN3</accession>
<dbReference type="InterPro" id="IPR025486">
    <property type="entry name" value="DUF4378"/>
</dbReference>
<keyword evidence="6" id="KW-1185">Reference proteome</keyword>
<feature type="region of interest" description="Disordered" evidence="1">
    <location>
        <begin position="55"/>
        <end position="74"/>
    </location>
</feature>
<sequence length="635" mass="71317">MNNYREMEYKRETSSVILKLMGLDKVPSQNSPVRNRHKVLSEDYLQKVASIGVRKKRSSVQHHSFGTSSDKKERSNDVLKVVKIIRRDKNHNPSKENLLHQQKTNNRLRIVVHGGDGLFETYRFSKSQFDGEDVTFNSRISVTKANPGKEGNGEIKRNIRCKVGFSYSFARKVPIRKSLGAASIISDNCGTLTTEDLFQKYWGLRKNVSANRSNEKSENQNINQKDCSEDMNLNSSSEKSNSFSSYFSSNETENCTDLHKMKKRCYRNDLSETEPMLSQLSSSDPSPSFIESQILQQTCLMNEDVKNNEDGDISKKITMSLGSSVDFLVLDAKSKVVGCSDNTSTTEQSESKVSVITLGDIDSLSHSSCASKQQETSECQEDSAYSLCTEADTDSLGNFQGAFEPSPISVLDSTFSEDISVISECGGSGVYDSSDVDDEGLELNVSSDEDYGNESVGDFEEKKDITGLSRTEESRDFSYVVEVLTEAGISNANLFKDISTWHSAECPISPSVFETLEKKFGEQQLWKRSERRLLFDRINLGLLEILRPYLYVPMMEKPVSRRMNSEPSQNMIEDEMWGLLVSQEKKAGKESADNMLGGGEIRWIELGEDVEDIVREIVKLLVEELVDDIVGLENF</sequence>
<dbReference type="OrthoDB" id="1584003at2759"/>
<dbReference type="KEGG" id="mtr:11445610"/>
<dbReference type="AlphaFoldDB" id="G7KVN3"/>
<organism evidence="3 6">
    <name type="scientific">Medicago truncatula</name>
    <name type="common">Barrel medic</name>
    <name type="synonym">Medicago tribuloides</name>
    <dbReference type="NCBI Taxonomy" id="3880"/>
    <lineage>
        <taxon>Eukaryota</taxon>
        <taxon>Viridiplantae</taxon>
        <taxon>Streptophyta</taxon>
        <taxon>Embryophyta</taxon>
        <taxon>Tracheophyta</taxon>
        <taxon>Spermatophyta</taxon>
        <taxon>Magnoliopsida</taxon>
        <taxon>eudicotyledons</taxon>
        <taxon>Gunneridae</taxon>
        <taxon>Pentapetalae</taxon>
        <taxon>rosids</taxon>
        <taxon>fabids</taxon>
        <taxon>Fabales</taxon>
        <taxon>Fabaceae</taxon>
        <taxon>Papilionoideae</taxon>
        <taxon>50 kb inversion clade</taxon>
        <taxon>NPAAA clade</taxon>
        <taxon>Hologalegina</taxon>
        <taxon>IRL clade</taxon>
        <taxon>Trifolieae</taxon>
        <taxon>Medicago</taxon>
    </lineage>
</organism>
<dbReference type="EnsemblPlants" id="AES78000">
    <property type="protein sequence ID" value="AES78000"/>
    <property type="gene ID" value="MTR_7g022810"/>
</dbReference>
<gene>
    <name evidence="5" type="primary">11445610</name>
    <name evidence="3" type="ordered locus">MTR_7g022810</name>
    <name evidence="4" type="ORF">MtrunA17_Chr7g0222591</name>
</gene>
<dbReference type="EMBL" id="CM001223">
    <property type="protein sequence ID" value="AES78000.1"/>
    <property type="molecule type" value="Genomic_DNA"/>
</dbReference>
<dbReference type="Pfam" id="PF14309">
    <property type="entry name" value="DUF4378"/>
    <property type="match status" value="1"/>
</dbReference>
<feature type="region of interest" description="Disordered" evidence="1">
    <location>
        <begin position="210"/>
        <end position="239"/>
    </location>
</feature>
<evidence type="ECO:0000256" key="1">
    <source>
        <dbReference type="SAM" id="MobiDB-lite"/>
    </source>
</evidence>
<reference evidence="4" key="4">
    <citation type="journal article" date="2018" name="Nat. Plants">
        <title>Whole-genome landscape of Medicago truncatula symbiotic genes.</title>
        <authorList>
            <person name="Pecrix Y."/>
            <person name="Gamas P."/>
            <person name="Carrere S."/>
        </authorList>
    </citation>
    <scope>NUCLEOTIDE SEQUENCE</scope>
    <source>
        <tissue evidence="4">Leaves</tissue>
    </source>
</reference>
<reference evidence="3 6" key="1">
    <citation type="journal article" date="2011" name="Nature">
        <title>The Medicago genome provides insight into the evolution of rhizobial symbioses.</title>
        <authorList>
            <person name="Young N.D."/>
            <person name="Debelle F."/>
            <person name="Oldroyd G.E."/>
            <person name="Geurts R."/>
            <person name="Cannon S.B."/>
            <person name="Udvardi M.K."/>
            <person name="Benedito V.A."/>
            <person name="Mayer K.F."/>
            <person name="Gouzy J."/>
            <person name="Schoof H."/>
            <person name="Van de Peer Y."/>
            <person name="Proost S."/>
            <person name="Cook D.R."/>
            <person name="Meyers B.C."/>
            <person name="Spannagl M."/>
            <person name="Cheung F."/>
            <person name="De Mita S."/>
            <person name="Krishnakumar V."/>
            <person name="Gundlach H."/>
            <person name="Zhou S."/>
            <person name="Mudge J."/>
            <person name="Bharti A.K."/>
            <person name="Murray J.D."/>
            <person name="Naoumkina M.A."/>
            <person name="Rosen B."/>
            <person name="Silverstein K.A."/>
            <person name="Tang H."/>
            <person name="Rombauts S."/>
            <person name="Zhao P.X."/>
            <person name="Zhou P."/>
            <person name="Barbe V."/>
            <person name="Bardou P."/>
            <person name="Bechner M."/>
            <person name="Bellec A."/>
            <person name="Berger A."/>
            <person name="Berges H."/>
            <person name="Bidwell S."/>
            <person name="Bisseling T."/>
            <person name="Choisne N."/>
            <person name="Couloux A."/>
            <person name="Denny R."/>
            <person name="Deshpande S."/>
            <person name="Dai X."/>
            <person name="Doyle J.J."/>
            <person name="Dudez A.M."/>
            <person name="Farmer A.D."/>
            <person name="Fouteau S."/>
            <person name="Franken C."/>
            <person name="Gibelin C."/>
            <person name="Gish J."/>
            <person name="Goldstein S."/>
            <person name="Gonzalez A.J."/>
            <person name="Green P.J."/>
            <person name="Hallab A."/>
            <person name="Hartog M."/>
            <person name="Hua A."/>
            <person name="Humphray S.J."/>
            <person name="Jeong D.H."/>
            <person name="Jing Y."/>
            <person name="Jocker A."/>
            <person name="Kenton S.M."/>
            <person name="Kim D.J."/>
            <person name="Klee K."/>
            <person name="Lai H."/>
            <person name="Lang C."/>
            <person name="Lin S."/>
            <person name="Macmil S.L."/>
            <person name="Magdelenat G."/>
            <person name="Matthews L."/>
            <person name="McCorrison J."/>
            <person name="Monaghan E.L."/>
            <person name="Mun J.H."/>
            <person name="Najar F.Z."/>
            <person name="Nicholson C."/>
            <person name="Noirot C."/>
            <person name="O'Bleness M."/>
            <person name="Paule C.R."/>
            <person name="Poulain J."/>
            <person name="Prion F."/>
            <person name="Qin B."/>
            <person name="Qu C."/>
            <person name="Retzel E.F."/>
            <person name="Riddle C."/>
            <person name="Sallet E."/>
            <person name="Samain S."/>
            <person name="Samson N."/>
            <person name="Sanders I."/>
            <person name="Saurat O."/>
            <person name="Scarpelli C."/>
            <person name="Schiex T."/>
            <person name="Segurens B."/>
            <person name="Severin A.J."/>
            <person name="Sherrier D.J."/>
            <person name="Shi R."/>
            <person name="Sims S."/>
            <person name="Singer S.R."/>
            <person name="Sinharoy S."/>
            <person name="Sterck L."/>
            <person name="Viollet A."/>
            <person name="Wang B.B."/>
            <person name="Wang K."/>
            <person name="Wang M."/>
            <person name="Wang X."/>
            <person name="Warfsmann J."/>
            <person name="Weissenbach J."/>
            <person name="White D.D."/>
            <person name="White J.D."/>
            <person name="Wiley G.B."/>
            <person name="Wincker P."/>
            <person name="Xing Y."/>
            <person name="Yang L."/>
            <person name="Yao Z."/>
            <person name="Ying F."/>
            <person name="Zhai J."/>
            <person name="Zhou L."/>
            <person name="Zuber A."/>
            <person name="Denarie J."/>
            <person name="Dixon R.A."/>
            <person name="May G.D."/>
            <person name="Schwartz D.C."/>
            <person name="Rogers J."/>
            <person name="Quetier F."/>
            <person name="Town C.D."/>
            <person name="Roe B.A."/>
        </authorList>
    </citation>
    <scope>NUCLEOTIDE SEQUENCE [LARGE SCALE GENOMIC DNA]</scope>
    <source>
        <strain evidence="3">A17</strain>
        <strain evidence="5 6">cv. Jemalong A17</strain>
    </source>
</reference>
<dbReference type="EMBL" id="PSQE01000007">
    <property type="protein sequence ID" value="RHN44730.1"/>
    <property type="molecule type" value="Genomic_DNA"/>
</dbReference>
<dbReference type="eggNOG" id="ENOG502RBI2">
    <property type="taxonomic scope" value="Eukaryota"/>
</dbReference>
<dbReference type="PANTHER" id="PTHR46836">
    <property type="entry name" value="AFADIN"/>
    <property type="match status" value="1"/>
</dbReference>
<name>G7KVN3_MEDTR</name>
<reference evidence="3 6" key="2">
    <citation type="journal article" date="2014" name="BMC Genomics">
        <title>An improved genome release (version Mt4.0) for the model legume Medicago truncatula.</title>
        <authorList>
            <person name="Tang H."/>
            <person name="Krishnakumar V."/>
            <person name="Bidwell S."/>
            <person name="Rosen B."/>
            <person name="Chan A."/>
            <person name="Zhou S."/>
            <person name="Gentzbittel L."/>
            <person name="Childs K.L."/>
            <person name="Yandell M."/>
            <person name="Gundlach H."/>
            <person name="Mayer K.F."/>
            <person name="Schwartz D.C."/>
            <person name="Town C.D."/>
        </authorList>
    </citation>
    <scope>GENOME REANNOTATION</scope>
    <source>
        <strain evidence="5 6">cv. Jemalong A17</strain>
    </source>
</reference>
<dbReference type="PaxDb" id="3880-AES78000"/>
<feature type="domain" description="DUF4378" evidence="2">
    <location>
        <begin position="476"/>
        <end position="628"/>
    </location>
</feature>
<dbReference type="HOGENOM" id="CLU_006751_0_0_1"/>
<reference evidence="5" key="3">
    <citation type="submission" date="2015-04" db="UniProtKB">
        <authorList>
            <consortium name="EnsemblPlants"/>
        </authorList>
    </citation>
    <scope>IDENTIFICATION</scope>
    <source>
        <strain evidence="5">cv. Jemalong A17</strain>
    </source>
</reference>
<dbReference type="Proteomes" id="UP000002051">
    <property type="component" value="Unassembled WGS sequence"/>
</dbReference>
<dbReference type="STRING" id="3880.G7KVN3"/>
<dbReference type="PANTHER" id="PTHR46836:SF7">
    <property type="entry name" value="PHOSPHATIDYLINOSITOL N-ACETYGLUCOSAMINLYTRANSFERASE SUBUNIT P-LIKE PROTEIN"/>
    <property type="match status" value="1"/>
</dbReference>